<dbReference type="Proteomes" id="UP000034772">
    <property type="component" value="Unassembled WGS sequence"/>
</dbReference>
<dbReference type="Gene3D" id="3.30.70.2970">
    <property type="entry name" value="Protein of unknown function (DUF541), domain 2"/>
    <property type="match status" value="1"/>
</dbReference>
<dbReference type="PANTHER" id="PTHR34387">
    <property type="entry name" value="SLR1258 PROTEIN"/>
    <property type="match status" value="1"/>
</dbReference>
<dbReference type="Gene3D" id="3.30.110.170">
    <property type="entry name" value="Protein of unknown function (DUF541), domain 1"/>
    <property type="match status" value="1"/>
</dbReference>
<feature type="non-terminal residue" evidence="1">
    <location>
        <position position="141"/>
    </location>
</feature>
<dbReference type="InterPro" id="IPR052022">
    <property type="entry name" value="26kDa_periplasmic_antigen"/>
</dbReference>
<gene>
    <name evidence="1" type="ORF">UY17_C0024G0016</name>
</gene>
<accession>A0A0G1TZJ3</accession>
<evidence type="ECO:0008006" key="3">
    <source>
        <dbReference type="Google" id="ProtNLM"/>
    </source>
</evidence>
<dbReference type="Pfam" id="PF04402">
    <property type="entry name" value="SIMPL"/>
    <property type="match status" value="1"/>
</dbReference>
<name>A0A0G1TZJ3_9BACT</name>
<dbReference type="AlphaFoldDB" id="A0A0G1TZJ3"/>
<dbReference type="InterPro" id="IPR007497">
    <property type="entry name" value="SIMPL/DUF541"/>
</dbReference>
<dbReference type="PANTHER" id="PTHR34387:SF2">
    <property type="entry name" value="SLR1258 PROTEIN"/>
    <property type="match status" value="1"/>
</dbReference>
<dbReference type="EMBL" id="LCOZ01000024">
    <property type="protein sequence ID" value="KKU87246.1"/>
    <property type="molecule type" value="Genomic_DNA"/>
</dbReference>
<protein>
    <recommendedName>
        <fullName evidence="3">DUF541 domain-containing protein</fullName>
    </recommendedName>
</protein>
<comment type="caution">
    <text evidence="1">The sequence shown here is derived from an EMBL/GenBank/DDBJ whole genome shotgun (WGS) entry which is preliminary data.</text>
</comment>
<evidence type="ECO:0000313" key="1">
    <source>
        <dbReference type="EMBL" id="KKU87246.1"/>
    </source>
</evidence>
<organism evidence="1 2">
    <name type="scientific">Candidatus Beckwithbacteria bacterium GW2011_GWC2_47_9</name>
    <dbReference type="NCBI Taxonomy" id="1618373"/>
    <lineage>
        <taxon>Bacteria</taxon>
        <taxon>Candidatus Beckwithiibacteriota</taxon>
    </lineage>
</organism>
<evidence type="ECO:0000313" key="2">
    <source>
        <dbReference type="Proteomes" id="UP000034772"/>
    </source>
</evidence>
<reference evidence="1 2" key="1">
    <citation type="journal article" date="2015" name="Nature">
        <title>rRNA introns, odd ribosomes, and small enigmatic genomes across a large radiation of phyla.</title>
        <authorList>
            <person name="Brown C.T."/>
            <person name="Hug L.A."/>
            <person name="Thomas B.C."/>
            <person name="Sharon I."/>
            <person name="Castelle C.J."/>
            <person name="Singh A."/>
            <person name="Wilkins M.J."/>
            <person name="Williams K.H."/>
            <person name="Banfield J.F."/>
        </authorList>
    </citation>
    <scope>NUCLEOTIDE SEQUENCE [LARGE SCALE GENOMIC DNA]</scope>
</reference>
<sequence>MKIIFGLIFLLAALVGSWFTPWSQPRAMITVTGEAKQAVANQIANFNVSVTQTNKDKQVAVEAVNQEMDKIIKTVKELGIEAKDITTQNVSVFEIKKQWQASNSLEIILRNIDQAQALADLLQGFPLAQVSGPGFSVDDTN</sequence>
<dbReference type="GO" id="GO:0006974">
    <property type="term" value="P:DNA damage response"/>
    <property type="evidence" value="ECO:0007669"/>
    <property type="project" value="TreeGrafter"/>
</dbReference>
<proteinExistence type="predicted"/>